<evidence type="ECO:0000313" key="2">
    <source>
        <dbReference type="EMBL" id="KAF6173133.1"/>
    </source>
</evidence>
<name>A0A7J7P1E3_9MAGN</name>
<protein>
    <submittedName>
        <fullName evidence="2">Uncharacterized protein</fullName>
    </submittedName>
</protein>
<evidence type="ECO:0000256" key="1">
    <source>
        <dbReference type="SAM" id="SignalP"/>
    </source>
</evidence>
<dbReference type="AlphaFoldDB" id="A0A7J7P1E3"/>
<organism evidence="2 3">
    <name type="scientific">Kingdonia uniflora</name>
    <dbReference type="NCBI Taxonomy" id="39325"/>
    <lineage>
        <taxon>Eukaryota</taxon>
        <taxon>Viridiplantae</taxon>
        <taxon>Streptophyta</taxon>
        <taxon>Embryophyta</taxon>
        <taxon>Tracheophyta</taxon>
        <taxon>Spermatophyta</taxon>
        <taxon>Magnoliopsida</taxon>
        <taxon>Ranunculales</taxon>
        <taxon>Circaeasteraceae</taxon>
        <taxon>Kingdonia</taxon>
    </lineage>
</organism>
<proteinExistence type="predicted"/>
<reference evidence="2 3" key="1">
    <citation type="journal article" date="2020" name="IScience">
        <title>Genome Sequencing of the Endangered Kingdonia uniflora (Circaeasteraceae, Ranunculales) Reveals Potential Mechanisms of Evolutionary Specialization.</title>
        <authorList>
            <person name="Sun Y."/>
            <person name="Deng T."/>
            <person name="Zhang A."/>
            <person name="Moore M.J."/>
            <person name="Landis J.B."/>
            <person name="Lin N."/>
            <person name="Zhang H."/>
            <person name="Zhang X."/>
            <person name="Huang J."/>
            <person name="Zhang X."/>
            <person name="Sun H."/>
            <person name="Wang H."/>
        </authorList>
    </citation>
    <scope>NUCLEOTIDE SEQUENCE [LARGE SCALE GENOMIC DNA]</scope>
    <source>
        <strain evidence="2">TB1705</strain>
        <tissue evidence="2">Leaf</tissue>
    </source>
</reference>
<feature type="signal peptide" evidence="1">
    <location>
        <begin position="1"/>
        <end position="30"/>
    </location>
</feature>
<keyword evidence="1" id="KW-0732">Signal</keyword>
<accession>A0A7J7P1E3</accession>
<comment type="caution">
    <text evidence="2">The sequence shown here is derived from an EMBL/GenBank/DDBJ whole genome shotgun (WGS) entry which is preliminary data.</text>
</comment>
<sequence>MLRFAHNDLGKGRMGLVFLLLVWMNQEHTSITTAQVETTLNIRPSPLVHTHKLLKLIWNASMKH</sequence>
<dbReference type="Proteomes" id="UP000541444">
    <property type="component" value="Unassembled WGS sequence"/>
</dbReference>
<feature type="chain" id="PRO_5029842063" evidence="1">
    <location>
        <begin position="31"/>
        <end position="64"/>
    </location>
</feature>
<gene>
    <name evidence="2" type="ORF">GIB67_012114</name>
</gene>
<dbReference type="EMBL" id="JACGCM010000356">
    <property type="protein sequence ID" value="KAF6173133.1"/>
    <property type="molecule type" value="Genomic_DNA"/>
</dbReference>
<keyword evidence="3" id="KW-1185">Reference proteome</keyword>
<evidence type="ECO:0000313" key="3">
    <source>
        <dbReference type="Proteomes" id="UP000541444"/>
    </source>
</evidence>